<proteinExistence type="predicted"/>
<dbReference type="Proteomes" id="UP000215137">
    <property type="component" value="Chromosome"/>
</dbReference>
<dbReference type="InterPro" id="IPR020260">
    <property type="entry name" value="Uncharacterised_YueH"/>
</dbReference>
<dbReference type="EMBL" id="CP022983">
    <property type="protein sequence ID" value="ASV68327.1"/>
    <property type="molecule type" value="Genomic_DNA"/>
</dbReference>
<name>A0A248TJE7_9BACI</name>
<dbReference type="Pfam" id="PF14166">
    <property type="entry name" value="YueH"/>
    <property type="match status" value="1"/>
</dbReference>
<keyword evidence="2" id="KW-1185">Reference proteome</keyword>
<dbReference type="RefSeq" id="WP_095371897.1">
    <property type="nucleotide sequence ID" value="NZ_CANMJM010000016.1"/>
</dbReference>
<protein>
    <submittedName>
        <fullName evidence="1">Uncharacterized protein</fullName>
    </submittedName>
</protein>
<dbReference type="OrthoDB" id="2888045at2"/>
<gene>
    <name evidence="1" type="ORF">CKF48_13930</name>
</gene>
<reference evidence="1 2" key="1">
    <citation type="submission" date="2017-08" db="EMBL/GenBank/DDBJ databases">
        <title>Complete Genome Sequence of Bacillus kochii Oregon-R-modENCODE STRAIN BDGP4, isolated from Drosophila melanogaster gut.</title>
        <authorList>
            <person name="Wan K.H."/>
            <person name="Yu C."/>
            <person name="Park S."/>
            <person name="Hammonds A.S."/>
            <person name="Booth B.W."/>
            <person name="Celniker S.E."/>
        </authorList>
    </citation>
    <scope>NUCLEOTIDE SEQUENCE [LARGE SCALE GENOMIC DNA]</scope>
    <source>
        <strain evidence="1 2">BDGP4</strain>
    </source>
</reference>
<organism evidence="1 2">
    <name type="scientific">Cytobacillus kochii</name>
    <dbReference type="NCBI Taxonomy" id="859143"/>
    <lineage>
        <taxon>Bacteria</taxon>
        <taxon>Bacillati</taxon>
        <taxon>Bacillota</taxon>
        <taxon>Bacilli</taxon>
        <taxon>Bacillales</taxon>
        <taxon>Bacillaceae</taxon>
        <taxon>Cytobacillus</taxon>
    </lineage>
</organism>
<dbReference type="KEGG" id="bko:CKF48_13930"/>
<sequence>MKYLQEKMHLLGERHSNVYIIKTPEEKYIVSIPDLHWSAQIGCLEEFQQKVEYLNDSLSFHLYEGNSYELAYRLSKLTELNIFR</sequence>
<evidence type="ECO:0000313" key="2">
    <source>
        <dbReference type="Proteomes" id="UP000215137"/>
    </source>
</evidence>
<dbReference type="AlphaFoldDB" id="A0A248TJE7"/>
<accession>A0A248TJE7</accession>
<evidence type="ECO:0000313" key="1">
    <source>
        <dbReference type="EMBL" id="ASV68327.1"/>
    </source>
</evidence>